<comment type="caution">
    <text evidence="1">The sequence shown here is derived from an EMBL/GenBank/DDBJ whole genome shotgun (WGS) entry which is preliminary data.</text>
</comment>
<organism evidence="1 2">
    <name type="scientific">Datura stramonium</name>
    <name type="common">Jimsonweed</name>
    <name type="synonym">Common thornapple</name>
    <dbReference type="NCBI Taxonomy" id="4076"/>
    <lineage>
        <taxon>Eukaryota</taxon>
        <taxon>Viridiplantae</taxon>
        <taxon>Streptophyta</taxon>
        <taxon>Embryophyta</taxon>
        <taxon>Tracheophyta</taxon>
        <taxon>Spermatophyta</taxon>
        <taxon>Magnoliopsida</taxon>
        <taxon>eudicotyledons</taxon>
        <taxon>Gunneridae</taxon>
        <taxon>Pentapetalae</taxon>
        <taxon>asterids</taxon>
        <taxon>lamiids</taxon>
        <taxon>Solanales</taxon>
        <taxon>Solanaceae</taxon>
        <taxon>Solanoideae</taxon>
        <taxon>Datureae</taxon>
        <taxon>Datura</taxon>
    </lineage>
</organism>
<dbReference type="EMBL" id="JACEIK010000713">
    <property type="protein sequence ID" value="MCD7461264.1"/>
    <property type="molecule type" value="Genomic_DNA"/>
</dbReference>
<evidence type="ECO:0000313" key="1">
    <source>
        <dbReference type="EMBL" id="MCD7461264.1"/>
    </source>
</evidence>
<accession>A0ABS8SQF9</accession>
<evidence type="ECO:0000313" key="2">
    <source>
        <dbReference type="Proteomes" id="UP000823775"/>
    </source>
</evidence>
<name>A0ABS8SQF9_DATST</name>
<sequence length="56" mass="6493">DTNLHVTAAEDLKSPLGKKGVVYNKHLLFFHLCSQTEPFFRIYQIENNNSGRKIEM</sequence>
<dbReference type="Proteomes" id="UP000823775">
    <property type="component" value="Unassembled WGS sequence"/>
</dbReference>
<keyword evidence="2" id="KW-1185">Reference proteome</keyword>
<gene>
    <name evidence="1" type="ORF">HAX54_045759</name>
</gene>
<protein>
    <submittedName>
        <fullName evidence="1">Uncharacterized protein</fullName>
    </submittedName>
</protein>
<reference evidence="1 2" key="1">
    <citation type="journal article" date="2021" name="BMC Genomics">
        <title>Datura genome reveals duplications of psychoactive alkaloid biosynthetic genes and high mutation rate following tissue culture.</title>
        <authorList>
            <person name="Rajewski A."/>
            <person name="Carter-House D."/>
            <person name="Stajich J."/>
            <person name="Litt A."/>
        </authorList>
    </citation>
    <scope>NUCLEOTIDE SEQUENCE [LARGE SCALE GENOMIC DNA]</scope>
    <source>
        <strain evidence="1">AR-01</strain>
    </source>
</reference>
<feature type="non-terminal residue" evidence="1">
    <location>
        <position position="1"/>
    </location>
</feature>
<proteinExistence type="predicted"/>